<dbReference type="Proteomes" id="UP000295756">
    <property type="component" value="Chromosome"/>
</dbReference>
<feature type="transmembrane region" description="Helical" evidence="1">
    <location>
        <begin position="20"/>
        <end position="39"/>
    </location>
</feature>
<proteinExistence type="predicted"/>
<name>A0ABX5SJW9_9LACO</name>
<reference evidence="2 3" key="1">
    <citation type="submission" date="2019-03" db="EMBL/GenBank/DDBJ databases">
        <title>Complete Genome Sequence of Leuconostoc kimchii strain NKJ218 Isolated from Homemade Kimchi.</title>
        <authorList>
            <person name="Jung J.Y."/>
            <person name="Jin H.M."/>
            <person name="Jung J.-W."/>
            <person name="Lee S.-Y."/>
            <person name="Ryu B.-G."/>
            <person name="Han S.-S."/>
            <person name="Kang H.K."/>
            <person name="Choi H.W."/>
            <person name="Chung E.J."/>
            <person name="Choi K.-M."/>
        </authorList>
    </citation>
    <scope>NUCLEOTIDE SEQUENCE [LARGE SCALE GENOMIC DNA]</scope>
    <source>
        <strain evidence="2 3">NKJ218</strain>
    </source>
</reference>
<keyword evidence="1" id="KW-0472">Membrane</keyword>
<keyword evidence="1" id="KW-1133">Transmembrane helix</keyword>
<feature type="transmembrane region" description="Helical" evidence="1">
    <location>
        <begin position="45"/>
        <end position="64"/>
    </location>
</feature>
<dbReference type="EMBL" id="CP037939">
    <property type="protein sequence ID" value="QBR46762.1"/>
    <property type="molecule type" value="Genomic_DNA"/>
</dbReference>
<keyword evidence="1" id="KW-0812">Transmembrane</keyword>
<gene>
    <name evidence="2" type="ORF">EW139_00935</name>
</gene>
<sequence length="73" mass="8226">MIKLLKSSWGNLPNNQMLFIKAFVQVFTVIGIVQVLMNIVSHDFLIAEFDQVAIFSVIFSMILVKGEVPSNLK</sequence>
<evidence type="ECO:0000313" key="3">
    <source>
        <dbReference type="Proteomes" id="UP000295756"/>
    </source>
</evidence>
<evidence type="ECO:0000256" key="1">
    <source>
        <dbReference type="SAM" id="Phobius"/>
    </source>
</evidence>
<dbReference type="RefSeq" id="WP_013102848.1">
    <property type="nucleotide sequence ID" value="NZ_CP037939.1"/>
</dbReference>
<evidence type="ECO:0000313" key="2">
    <source>
        <dbReference type="EMBL" id="QBR46762.1"/>
    </source>
</evidence>
<accession>A0ABX5SJW9</accession>
<protein>
    <submittedName>
        <fullName evidence="2">Uncharacterized protein</fullName>
    </submittedName>
</protein>
<organism evidence="2 3">
    <name type="scientific">Leuconostoc kimchii</name>
    <dbReference type="NCBI Taxonomy" id="136609"/>
    <lineage>
        <taxon>Bacteria</taxon>
        <taxon>Bacillati</taxon>
        <taxon>Bacillota</taxon>
        <taxon>Bacilli</taxon>
        <taxon>Lactobacillales</taxon>
        <taxon>Lactobacillaceae</taxon>
        <taxon>Leuconostoc</taxon>
    </lineage>
</organism>
<keyword evidence="3" id="KW-1185">Reference proteome</keyword>